<accession>A0ABR9JY81</accession>
<dbReference type="EMBL" id="JADBDZ010000001">
    <property type="protein sequence ID" value="MBE1535540.1"/>
    <property type="molecule type" value="Genomic_DNA"/>
</dbReference>
<reference evidence="1 2" key="1">
    <citation type="submission" date="2020-10" db="EMBL/GenBank/DDBJ databases">
        <title>Sequencing the genomes of 1000 actinobacteria strains.</title>
        <authorList>
            <person name="Klenk H.-P."/>
        </authorList>
    </citation>
    <scope>NUCLEOTIDE SEQUENCE [LARGE SCALE GENOMIC DNA]</scope>
    <source>
        <strain evidence="1 2">DSM 46744</strain>
    </source>
</reference>
<comment type="caution">
    <text evidence="1">The sequence shown here is derived from an EMBL/GenBank/DDBJ whole genome shotgun (WGS) entry which is preliminary data.</text>
</comment>
<evidence type="ECO:0000313" key="2">
    <source>
        <dbReference type="Proteomes" id="UP000627838"/>
    </source>
</evidence>
<protein>
    <submittedName>
        <fullName evidence="1">Uncharacterized protein</fullName>
    </submittedName>
</protein>
<sequence length="108" mass="10384">MTSPEPELRPGAQLASTVCATKVVVVRAPAQGGPVIACGGSPMAAASGKPAKPAAPAGGAANATLVGKRYVDEAGTVELLCVSSGAGELTCDGAPMTIKAAKPLPASD</sequence>
<organism evidence="1 2">
    <name type="scientific">Actinomadura algeriensis</name>
    <dbReference type="NCBI Taxonomy" id="1679523"/>
    <lineage>
        <taxon>Bacteria</taxon>
        <taxon>Bacillati</taxon>
        <taxon>Actinomycetota</taxon>
        <taxon>Actinomycetes</taxon>
        <taxon>Streptosporangiales</taxon>
        <taxon>Thermomonosporaceae</taxon>
        <taxon>Actinomadura</taxon>
    </lineage>
</organism>
<dbReference type="Proteomes" id="UP000627838">
    <property type="component" value="Unassembled WGS sequence"/>
</dbReference>
<keyword evidence="2" id="KW-1185">Reference proteome</keyword>
<gene>
    <name evidence="1" type="ORF">H4W34_005373</name>
</gene>
<dbReference type="RefSeq" id="WP_192761722.1">
    <property type="nucleotide sequence ID" value="NZ_JADBDZ010000001.1"/>
</dbReference>
<name>A0ABR9JY81_9ACTN</name>
<evidence type="ECO:0000313" key="1">
    <source>
        <dbReference type="EMBL" id="MBE1535540.1"/>
    </source>
</evidence>
<proteinExistence type="predicted"/>